<evidence type="ECO:0000313" key="1">
    <source>
        <dbReference type="EMBL" id="AES76801.1"/>
    </source>
</evidence>
<proteinExistence type="predicted"/>
<name>G7KP05_MEDTR</name>
<sequence>MVIVEDLVFRNDGWWAYGQKPATTVGLNLSSSSMCNDDVRELQCWCPRICVVRKVNIVNNLGRSFYACSMSKLLKIVFVTNTYDLIILVSLTGPIVDTVIMNPSFGTKKKSADLEFLSVAMNVASRSVDSLHKISTRDALLRVG</sequence>
<dbReference type="InterPro" id="IPR029063">
    <property type="entry name" value="SAM-dependent_MTases_sf"/>
</dbReference>
<dbReference type="EMBL" id="CM001222">
    <property type="protein sequence ID" value="AES76801.1"/>
    <property type="molecule type" value="Genomic_DNA"/>
</dbReference>
<evidence type="ECO:0000313" key="3">
    <source>
        <dbReference type="Proteomes" id="UP000002051"/>
    </source>
</evidence>
<keyword evidence="3" id="KW-1185">Reference proteome</keyword>
<reference evidence="1 3" key="2">
    <citation type="journal article" date="2014" name="BMC Genomics">
        <title>An improved genome release (version Mt4.0) for the model legume Medicago truncatula.</title>
        <authorList>
            <person name="Tang H."/>
            <person name="Krishnakumar V."/>
            <person name="Bidwell S."/>
            <person name="Rosen B."/>
            <person name="Chan A."/>
            <person name="Zhou S."/>
            <person name="Gentzbittel L."/>
            <person name="Childs K.L."/>
            <person name="Yandell M."/>
            <person name="Gundlach H."/>
            <person name="Mayer K.F."/>
            <person name="Schwartz D.C."/>
            <person name="Town C.D."/>
        </authorList>
    </citation>
    <scope>GENOME REANNOTATION</scope>
    <source>
        <strain evidence="2 3">cv. Jemalong A17</strain>
    </source>
</reference>
<dbReference type="PANTHER" id="PTHR23290">
    <property type="entry name" value="RRNA N6-ADENOSINE-METHYLTRANSFERASE METTL5"/>
    <property type="match status" value="1"/>
</dbReference>
<protein>
    <submittedName>
        <fullName evidence="1">GRF zinc finger protein</fullName>
    </submittedName>
</protein>
<dbReference type="PaxDb" id="3880-AES76801"/>
<dbReference type="PANTHER" id="PTHR23290:SF0">
    <property type="entry name" value="RRNA N6-ADENOSINE-METHYLTRANSFERASE METTL5"/>
    <property type="match status" value="1"/>
</dbReference>
<dbReference type="Proteomes" id="UP000002051">
    <property type="component" value="Chromosome 6"/>
</dbReference>
<dbReference type="GO" id="GO:0008988">
    <property type="term" value="F:rRNA (adenine-N6-)-methyltransferase activity"/>
    <property type="evidence" value="ECO:0000318"/>
    <property type="project" value="GO_Central"/>
</dbReference>
<dbReference type="AlphaFoldDB" id="G7KP05"/>
<reference evidence="1 3" key="1">
    <citation type="journal article" date="2011" name="Nature">
        <title>The Medicago genome provides insight into the evolution of rhizobial symbioses.</title>
        <authorList>
            <person name="Young N.D."/>
            <person name="Debelle F."/>
            <person name="Oldroyd G.E."/>
            <person name="Geurts R."/>
            <person name="Cannon S.B."/>
            <person name="Udvardi M.K."/>
            <person name="Benedito V.A."/>
            <person name="Mayer K.F."/>
            <person name="Gouzy J."/>
            <person name="Schoof H."/>
            <person name="Van de Peer Y."/>
            <person name="Proost S."/>
            <person name="Cook D.R."/>
            <person name="Meyers B.C."/>
            <person name="Spannagl M."/>
            <person name="Cheung F."/>
            <person name="De Mita S."/>
            <person name="Krishnakumar V."/>
            <person name="Gundlach H."/>
            <person name="Zhou S."/>
            <person name="Mudge J."/>
            <person name="Bharti A.K."/>
            <person name="Murray J.D."/>
            <person name="Naoumkina M.A."/>
            <person name="Rosen B."/>
            <person name="Silverstein K.A."/>
            <person name="Tang H."/>
            <person name="Rombauts S."/>
            <person name="Zhao P.X."/>
            <person name="Zhou P."/>
            <person name="Barbe V."/>
            <person name="Bardou P."/>
            <person name="Bechner M."/>
            <person name="Bellec A."/>
            <person name="Berger A."/>
            <person name="Berges H."/>
            <person name="Bidwell S."/>
            <person name="Bisseling T."/>
            <person name="Choisne N."/>
            <person name="Couloux A."/>
            <person name="Denny R."/>
            <person name="Deshpande S."/>
            <person name="Dai X."/>
            <person name="Doyle J.J."/>
            <person name="Dudez A.M."/>
            <person name="Farmer A.D."/>
            <person name="Fouteau S."/>
            <person name="Franken C."/>
            <person name="Gibelin C."/>
            <person name="Gish J."/>
            <person name="Goldstein S."/>
            <person name="Gonzalez A.J."/>
            <person name="Green P.J."/>
            <person name="Hallab A."/>
            <person name="Hartog M."/>
            <person name="Hua A."/>
            <person name="Humphray S.J."/>
            <person name="Jeong D.H."/>
            <person name="Jing Y."/>
            <person name="Jocker A."/>
            <person name="Kenton S.M."/>
            <person name="Kim D.J."/>
            <person name="Klee K."/>
            <person name="Lai H."/>
            <person name="Lang C."/>
            <person name="Lin S."/>
            <person name="Macmil S.L."/>
            <person name="Magdelenat G."/>
            <person name="Matthews L."/>
            <person name="McCorrison J."/>
            <person name="Monaghan E.L."/>
            <person name="Mun J.H."/>
            <person name="Najar F.Z."/>
            <person name="Nicholson C."/>
            <person name="Noirot C."/>
            <person name="O'Bleness M."/>
            <person name="Paule C.R."/>
            <person name="Poulain J."/>
            <person name="Prion F."/>
            <person name="Qin B."/>
            <person name="Qu C."/>
            <person name="Retzel E.F."/>
            <person name="Riddle C."/>
            <person name="Sallet E."/>
            <person name="Samain S."/>
            <person name="Samson N."/>
            <person name="Sanders I."/>
            <person name="Saurat O."/>
            <person name="Scarpelli C."/>
            <person name="Schiex T."/>
            <person name="Segurens B."/>
            <person name="Severin A.J."/>
            <person name="Sherrier D.J."/>
            <person name="Shi R."/>
            <person name="Sims S."/>
            <person name="Singer S.R."/>
            <person name="Sinharoy S."/>
            <person name="Sterck L."/>
            <person name="Viollet A."/>
            <person name="Wang B.B."/>
            <person name="Wang K."/>
            <person name="Wang M."/>
            <person name="Wang X."/>
            <person name="Warfsmann J."/>
            <person name="Weissenbach J."/>
            <person name="White D.D."/>
            <person name="White J.D."/>
            <person name="Wiley G.B."/>
            <person name="Wincker P."/>
            <person name="Xing Y."/>
            <person name="Yang L."/>
            <person name="Yao Z."/>
            <person name="Ying F."/>
            <person name="Zhai J."/>
            <person name="Zhou L."/>
            <person name="Zuber A."/>
            <person name="Denarie J."/>
            <person name="Dixon R.A."/>
            <person name="May G.D."/>
            <person name="Schwartz D.C."/>
            <person name="Rogers J."/>
            <person name="Quetier F."/>
            <person name="Town C.D."/>
            <person name="Roe B.A."/>
        </authorList>
    </citation>
    <scope>NUCLEOTIDE SEQUENCE [LARGE SCALE GENOMIC DNA]</scope>
    <source>
        <strain evidence="1">A17</strain>
        <strain evidence="2 3">cv. Jemalong A17</strain>
    </source>
</reference>
<dbReference type="STRING" id="3880.G7KP05"/>
<dbReference type="InterPro" id="IPR051720">
    <property type="entry name" value="rRNA_MeTrfase/Polyamine_Synth"/>
</dbReference>
<reference evidence="2" key="3">
    <citation type="submission" date="2015-04" db="UniProtKB">
        <authorList>
            <consortium name="EnsemblPlants"/>
        </authorList>
    </citation>
    <scope>IDENTIFICATION</scope>
    <source>
        <strain evidence="2">cv. Jemalong A17</strain>
    </source>
</reference>
<dbReference type="EnsemblPlants" id="AES76801">
    <property type="protein sequence ID" value="AES76801"/>
    <property type="gene ID" value="MTR_6g087210"/>
</dbReference>
<organism evidence="1 3">
    <name type="scientific">Medicago truncatula</name>
    <name type="common">Barrel medic</name>
    <name type="synonym">Medicago tribuloides</name>
    <dbReference type="NCBI Taxonomy" id="3880"/>
    <lineage>
        <taxon>Eukaryota</taxon>
        <taxon>Viridiplantae</taxon>
        <taxon>Streptophyta</taxon>
        <taxon>Embryophyta</taxon>
        <taxon>Tracheophyta</taxon>
        <taxon>Spermatophyta</taxon>
        <taxon>Magnoliopsida</taxon>
        <taxon>eudicotyledons</taxon>
        <taxon>Gunneridae</taxon>
        <taxon>Pentapetalae</taxon>
        <taxon>rosids</taxon>
        <taxon>fabids</taxon>
        <taxon>Fabales</taxon>
        <taxon>Fabaceae</taxon>
        <taxon>Papilionoideae</taxon>
        <taxon>50 kb inversion clade</taxon>
        <taxon>NPAAA clade</taxon>
        <taxon>Hologalegina</taxon>
        <taxon>IRL clade</taxon>
        <taxon>Trifolieae</taxon>
        <taxon>Medicago</taxon>
    </lineage>
</organism>
<dbReference type="eggNOG" id="KOG3420">
    <property type="taxonomic scope" value="Eukaryota"/>
</dbReference>
<accession>G7KP05</accession>
<gene>
    <name evidence="1" type="ordered locus">MTR_6g087210</name>
</gene>
<dbReference type="GO" id="GO:0031167">
    <property type="term" value="P:rRNA methylation"/>
    <property type="evidence" value="ECO:0000318"/>
    <property type="project" value="GO_Central"/>
</dbReference>
<dbReference type="HOGENOM" id="CLU_1799355_0_0_1"/>
<evidence type="ECO:0000313" key="2">
    <source>
        <dbReference type="EnsemblPlants" id="AES76801"/>
    </source>
</evidence>
<dbReference type="Gene3D" id="3.40.50.150">
    <property type="entry name" value="Vaccinia Virus protein VP39"/>
    <property type="match status" value="1"/>
</dbReference>